<comment type="similarity">
    <text evidence="1">Belongs to the universal ribosomal protein uL1 family.</text>
</comment>
<keyword evidence="3" id="KW-0687">Ribonucleoprotein</keyword>
<dbReference type="Proteomes" id="UP000271624">
    <property type="component" value="Unassembled WGS sequence"/>
</dbReference>
<evidence type="ECO:0000313" key="5">
    <source>
        <dbReference type="EMBL" id="RUT07193.1"/>
    </source>
</evidence>
<proteinExistence type="inferred from homology"/>
<dbReference type="GO" id="GO:0005840">
    <property type="term" value="C:ribosome"/>
    <property type="evidence" value="ECO:0007669"/>
    <property type="project" value="UniProtKB-KW"/>
</dbReference>
<dbReference type="OrthoDB" id="466155at2"/>
<keyword evidence="2" id="KW-0689">Ribosomal protein</keyword>
<keyword evidence="6" id="KW-1185">Reference proteome</keyword>
<dbReference type="EMBL" id="RSCL01000005">
    <property type="protein sequence ID" value="RUT07193.1"/>
    <property type="molecule type" value="Genomic_DNA"/>
</dbReference>
<accession>A0A3S1CH48</accession>
<reference evidence="5" key="1">
    <citation type="submission" date="2018-12" db="EMBL/GenBank/DDBJ databases">
        <authorList>
            <person name="Will S."/>
            <person name="Neumann-Schaal M."/>
            <person name="Henke P."/>
        </authorList>
    </citation>
    <scope>NUCLEOTIDE SEQUENCE</scope>
    <source>
        <strain evidence="5">PCC 7102</strain>
    </source>
</reference>
<organism evidence="5 6">
    <name type="scientific">Dulcicalothrix desertica PCC 7102</name>
    <dbReference type="NCBI Taxonomy" id="232991"/>
    <lineage>
        <taxon>Bacteria</taxon>
        <taxon>Bacillati</taxon>
        <taxon>Cyanobacteriota</taxon>
        <taxon>Cyanophyceae</taxon>
        <taxon>Nostocales</taxon>
        <taxon>Calotrichaceae</taxon>
        <taxon>Dulcicalothrix</taxon>
    </lineage>
</organism>
<evidence type="ECO:0000256" key="2">
    <source>
        <dbReference type="ARBA" id="ARBA00022980"/>
    </source>
</evidence>
<keyword evidence="4" id="KW-0812">Transmembrane</keyword>
<feature type="transmembrane region" description="Helical" evidence="4">
    <location>
        <begin position="61"/>
        <end position="85"/>
    </location>
</feature>
<dbReference type="GO" id="GO:1990904">
    <property type="term" value="C:ribonucleoprotein complex"/>
    <property type="evidence" value="ECO:0007669"/>
    <property type="project" value="UniProtKB-KW"/>
</dbReference>
<dbReference type="RefSeq" id="WP_127081027.1">
    <property type="nucleotide sequence ID" value="NZ_RSCL01000005.1"/>
</dbReference>
<dbReference type="PROSITE" id="PS01199">
    <property type="entry name" value="RIBOSOMAL_L1"/>
    <property type="match status" value="1"/>
</dbReference>
<comment type="caution">
    <text evidence="5">The sequence shown here is derived from an EMBL/GenBank/DDBJ whole genome shotgun (WGS) entry which is preliminary data.</text>
</comment>
<evidence type="ECO:0000256" key="1">
    <source>
        <dbReference type="ARBA" id="ARBA00010531"/>
    </source>
</evidence>
<protein>
    <recommendedName>
        <fullName evidence="7">ABC transmembrane type-1 domain-containing protein</fullName>
    </recommendedName>
</protein>
<name>A0A3S1CH48_9CYAN</name>
<keyword evidence="4" id="KW-1133">Transmembrane helix</keyword>
<keyword evidence="4" id="KW-0472">Membrane</keyword>
<gene>
    <name evidence="5" type="ORF">DSM106972_024540</name>
</gene>
<sequence>MEEIINDPLINKLLTSLAVGDINFFTGLVWLIVAIIVSMVGGAIGGLLLARKDLGYELSAILGGFFGPAGVIPTMLIGLSVLNILTHLN</sequence>
<evidence type="ECO:0000256" key="4">
    <source>
        <dbReference type="SAM" id="Phobius"/>
    </source>
</evidence>
<evidence type="ECO:0000313" key="6">
    <source>
        <dbReference type="Proteomes" id="UP000271624"/>
    </source>
</evidence>
<dbReference type="AlphaFoldDB" id="A0A3S1CH48"/>
<evidence type="ECO:0000256" key="3">
    <source>
        <dbReference type="ARBA" id="ARBA00023274"/>
    </source>
</evidence>
<feature type="transmembrane region" description="Helical" evidence="4">
    <location>
        <begin position="24"/>
        <end position="49"/>
    </location>
</feature>
<evidence type="ECO:0008006" key="7">
    <source>
        <dbReference type="Google" id="ProtNLM"/>
    </source>
</evidence>
<dbReference type="InterPro" id="IPR023673">
    <property type="entry name" value="Ribosomal_uL1_CS"/>
</dbReference>
<reference evidence="5" key="2">
    <citation type="journal article" date="2019" name="Genome Biol. Evol.">
        <title>Day and night: Metabolic profiles and evolutionary relationships of six axenic non-marine cyanobacteria.</title>
        <authorList>
            <person name="Will S.E."/>
            <person name="Henke P."/>
            <person name="Boedeker C."/>
            <person name="Huang S."/>
            <person name="Brinkmann H."/>
            <person name="Rohde M."/>
            <person name="Jarek M."/>
            <person name="Friedl T."/>
            <person name="Seufert S."/>
            <person name="Schumacher M."/>
            <person name="Overmann J."/>
            <person name="Neumann-Schaal M."/>
            <person name="Petersen J."/>
        </authorList>
    </citation>
    <scope>NUCLEOTIDE SEQUENCE [LARGE SCALE GENOMIC DNA]</scope>
    <source>
        <strain evidence="5">PCC 7102</strain>
    </source>
</reference>